<reference evidence="2" key="1">
    <citation type="submission" date="2020-06" db="EMBL/GenBank/DDBJ databases">
        <authorList>
            <person name="Li T."/>
            <person name="Hu X."/>
            <person name="Zhang T."/>
            <person name="Song X."/>
            <person name="Zhang H."/>
            <person name="Dai N."/>
            <person name="Sheng W."/>
            <person name="Hou X."/>
            <person name="Wei L."/>
        </authorList>
    </citation>
    <scope>NUCLEOTIDE SEQUENCE</scope>
    <source>
        <strain evidence="2">KEN1</strain>
        <tissue evidence="2">Leaf</tissue>
    </source>
</reference>
<dbReference type="AlphaFoldDB" id="A0AAW2TA65"/>
<dbReference type="PANTHER" id="PTHR33067:SF9">
    <property type="entry name" value="RNA-DIRECTED DNA POLYMERASE"/>
    <property type="match status" value="1"/>
</dbReference>
<evidence type="ECO:0000256" key="1">
    <source>
        <dbReference type="SAM" id="MobiDB-lite"/>
    </source>
</evidence>
<comment type="caution">
    <text evidence="2">The sequence shown here is derived from an EMBL/GenBank/DDBJ whole genome shotgun (WGS) entry which is preliminary data.</text>
</comment>
<proteinExistence type="predicted"/>
<accession>A0AAW2TA65</accession>
<feature type="compositionally biased region" description="Basic residues" evidence="1">
    <location>
        <begin position="276"/>
        <end position="290"/>
    </location>
</feature>
<feature type="region of interest" description="Disordered" evidence="1">
    <location>
        <begin position="267"/>
        <end position="290"/>
    </location>
</feature>
<dbReference type="PANTHER" id="PTHR33067">
    <property type="entry name" value="RNA-DIRECTED DNA POLYMERASE-RELATED"/>
    <property type="match status" value="1"/>
</dbReference>
<protein>
    <submittedName>
        <fullName evidence="2">Uncharacterized protein</fullName>
    </submittedName>
</protein>
<name>A0AAW2TA65_9LAMI</name>
<evidence type="ECO:0000313" key="2">
    <source>
        <dbReference type="EMBL" id="KAL0401477.1"/>
    </source>
</evidence>
<organism evidence="2">
    <name type="scientific">Sesamum latifolium</name>
    <dbReference type="NCBI Taxonomy" id="2727402"/>
    <lineage>
        <taxon>Eukaryota</taxon>
        <taxon>Viridiplantae</taxon>
        <taxon>Streptophyta</taxon>
        <taxon>Embryophyta</taxon>
        <taxon>Tracheophyta</taxon>
        <taxon>Spermatophyta</taxon>
        <taxon>Magnoliopsida</taxon>
        <taxon>eudicotyledons</taxon>
        <taxon>Gunneridae</taxon>
        <taxon>Pentapetalae</taxon>
        <taxon>asterids</taxon>
        <taxon>lamiids</taxon>
        <taxon>Lamiales</taxon>
        <taxon>Pedaliaceae</taxon>
        <taxon>Sesamum</taxon>
    </lineage>
</organism>
<dbReference type="EMBL" id="JACGWN010000015">
    <property type="protein sequence ID" value="KAL0401477.1"/>
    <property type="molecule type" value="Genomic_DNA"/>
</dbReference>
<reference evidence="2" key="2">
    <citation type="journal article" date="2024" name="Plant">
        <title>Genomic evolution and insights into agronomic trait innovations of Sesamum species.</title>
        <authorList>
            <person name="Miao H."/>
            <person name="Wang L."/>
            <person name="Qu L."/>
            <person name="Liu H."/>
            <person name="Sun Y."/>
            <person name="Le M."/>
            <person name="Wang Q."/>
            <person name="Wei S."/>
            <person name="Zheng Y."/>
            <person name="Lin W."/>
            <person name="Duan Y."/>
            <person name="Cao H."/>
            <person name="Xiong S."/>
            <person name="Wang X."/>
            <person name="Wei L."/>
            <person name="Li C."/>
            <person name="Ma Q."/>
            <person name="Ju M."/>
            <person name="Zhao R."/>
            <person name="Li G."/>
            <person name="Mu C."/>
            <person name="Tian Q."/>
            <person name="Mei H."/>
            <person name="Zhang T."/>
            <person name="Gao T."/>
            <person name="Zhang H."/>
        </authorList>
    </citation>
    <scope>NUCLEOTIDE SEQUENCE</scope>
    <source>
        <strain evidence="2">KEN1</strain>
    </source>
</reference>
<sequence length="322" mass="36831">MPMMEYSFPIADGTIFSIAKPAVQANNFEIKPSTIQIIRSSVQFSGLPEEDPNKHLSNFLLDMESLYDAWEHFKGMLRRCPHHELPVWAAVFNIIDEIATNLYSYGLERTDKRVAGIHSVDAITTLSAQMATLTQKVDNIRVVIWNGSPIGLCGACGQMGHLSQDSKIPSYAKFLKEVISNKRKWEGGETVKLNEECSAILQNKLPPKLKDPRSFSIPCTIGNADFDKVRKEEHKEVTNFIDTGHEPNKKKRWRNQAYKNGELYKEHTKARDESRMRKKKFKDGVKRHHKNKGPIKVDWQRIKHYLKGVPPPVEHPLLLSHP</sequence>
<gene>
    <name evidence="2" type="ORF">Slati_4177600</name>
</gene>